<name>A0ABQ3PBD8_9ACTN</name>
<dbReference type="InterPro" id="IPR053832">
    <property type="entry name" value="DUF6924"/>
</dbReference>
<comment type="caution">
    <text evidence="2">The sequence shown here is derived from an EMBL/GenBank/DDBJ whole genome shotgun (WGS) entry which is preliminary data.</text>
</comment>
<evidence type="ECO:0000313" key="3">
    <source>
        <dbReference type="Proteomes" id="UP001052739"/>
    </source>
</evidence>
<evidence type="ECO:0000259" key="1">
    <source>
        <dbReference type="Pfam" id="PF21962"/>
    </source>
</evidence>
<evidence type="ECO:0000313" key="2">
    <source>
        <dbReference type="EMBL" id="GHI22328.1"/>
    </source>
</evidence>
<gene>
    <name evidence="2" type="ORF">Shyd_36990</name>
</gene>
<dbReference type="EMBL" id="BNDW01000019">
    <property type="protein sequence ID" value="GHI22328.1"/>
    <property type="molecule type" value="Genomic_DNA"/>
</dbReference>
<keyword evidence="3" id="KW-1185">Reference proteome</keyword>
<reference evidence="2" key="1">
    <citation type="submission" date="2024-05" db="EMBL/GenBank/DDBJ databases">
        <title>Whole genome shotgun sequence of Streptomyces hydrogenans NBRC 13475.</title>
        <authorList>
            <person name="Komaki H."/>
            <person name="Tamura T."/>
        </authorList>
    </citation>
    <scope>NUCLEOTIDE SEQUENCE</scope>
    <source>
        <strain evidence="2">NBRC 13475</strain>
    </source>
</reference>
<protein>
    <recommendedName>
        <fullName evidence="1">DUF6924 domain-containing protein</fullName>
    </recommendedName>
</protein>
<feature type="domain" description="DUF6924" evidence="1">
    <location>
        <begin position="22"/>
        <end position="164"/>
    </location>
</feature>
<accession>A0ABQ3PBD8</accession>
<dbReference type="Pfam" id="PF21962">
    <property type="entry name" value="DUF6924"/>
    <property type="match status" value="1"/>
</dbReference>
<proteinExistence type="predicted"/>
<dbReference type="RefSeq" id="WP_190223755.1">
    <property type="nucleotide sequence ID" value="NZ_BNBS01000040.1"/>
</dbReference>
<organism evidence="2 3">
    <name type="scientific">Streptomyces hydrogenans</name>
    <dbReference type="NCBI Taxonomy" id="1873719"/>
    <lineage>
        <taxon>Bacteria</taxon>
        <taxon>Bacillati</taxon>
        <taxon>Actinomycetota</taxon>
        <taxon>Actinomycetes</taxon>
        <taxon>Kitasatosporales</taxon>
        <taxon>Streptomycetaceae</taxon>
        <taxon>Streptomyces</taxon>
    </lineage>
</organism>
<dbReference type="Proteomes" id="UP001052739">
    <property type="component" value="Unassembled WGS sequence"/>
</dbReference>
<sequence>MTDQERRDDARRAIEGWDTWAAFVVRTDFGDEAAWREVLAELDGPDGDVETGVRVLDAPCWSGASVEEVLAAVDDDEGPAAVFLADRHTRESPVRALLAVDTLWEDESGLDPEYYQELVDAPAPREFRLVPAAVHGVHANLELGNLGFEEFAASAAAGPDGVLRPA</sequence>